<keyword evidence="8 18" id="KW-0479">Metal-binding</keyword>
<gene>
    <name evidence="22" type="primary">cox2</name>
</gene>
<evidence type="ECO:0000256" key="13">
    <source>
        <dbReference type="ARBA" id="ARBA00022989"/>
    </source>
</evidence>
<evidence type="ECO:0000256" key="15">
    <source>
        <dbReference type="ARBA" id="ARBA00023128"/>
    </source>
</evidence>
<evidence type="ECO:0000256" key="17">
    <source>
        <dbReference type="ARBA" id="ARBA00049512"/>
    </source>
</evidence>
<dbReference type="FunFam" id="2.60.40.420:FF:000001">
    <property type="entry name" value="Cytochrome c oxidase subunit 2"/>
    <property type="match status" value="1"/>
</dbReference>
<dbReference type="GO" id="GO:0005507">
    <property type="term" value="F:copper ion binding"/>
    <property type="evidence" value="ECO:0007669"/>
    <property type="project" value="InterPro"/>
</dbReference>
<evidence type="ECO:0000256" key="14">
    <source>
        <dbReference type="ARBA" id="ARBA00023008"/>
    </source>
</evidence>
<dbReference type="Pfam" id="PF02790">
    <property type="entry name" value="COX2_TM"/>
    <property type="match status" value="1"/>
</dbReference>
<keyword evidence="5 18" id="KW-0813">Transport</keyword>
<dbReference type="PANTHER" id="PTHR22888">
    <property type="entry name" value="CYTOCHROME C OXIDASE, SUBUNIT II"/>
    <property type="match status" value="1"/>
</dbReference>
<evidence type="ECO:0000256" key="16">
    <source>
        <dbReference type="ARBA" id="ARBA00023136"/>
    </source>
</evidence>
<dbReference type="SUPFAM" id="SSF49503">
    <property type="entry name" value="Cupredoxins"/>
    <property type="match status" value="1"/>
</dbReference>
<evidence type="ECO:0000256" key="6">
    <source>
        <dbReference type="ARBA" id="ARBA00022660"/>
    </source>
</evidence>
<dbReference type="InterPro" id="IPR002429">
    <property type="entry name" value="CcO_II-like_C"/>
</dbReference>
<dbReference type="PROSITE" id="PS50999">
    <property type="entry name" value="COX2_TM"/>
    <property type="match status" value="1"/>
</dbReference>
<evidence type="ECO:0000256" key="19">
    <source>
        <dbReference type="SAM" id="Phobius"/>
    </source>
</evidence>
<protein>
    <recommendedName>
        <fullName evidence="4 18">Cytochrome c oxidase subunit 2</fullName>
    </recommendedName>
</protein>
<dbReference type="CDD" id="cd13912">
    <property type="entry name" value="CcO_II_C"/>
    <property type="match status" value="1"/>
</dbReference>
<dbReference type="PANTHER" id="PTHR22888:SF9">
    <property type="entry name" value="CYTOCHROME C OXIDASE SUBUNIT 2"/>
    <property type="match status" value="1"/>
</dbReference>
<dbReference type="Pfam" id="PF00116">
    <property type="entry name" value="COX2"/>
    <property type="match status" value="1"/>
</dbReference>
<feature type="transmembrane region" description="Helical" evidence="19">
    <location>
        <begin position="64"/>
        <end position="87"/>
    </location>
</feature>
<evidence type="ECO:0000256" key="11">
    <source>
        <dbReference type="ARBA" id="ARBA00022967"/>
    </source>
</evidence>
<evidence type="ECO:0000256" key="2">
    <source>
        <dbReference type="ARBA" id="ARBA00007866"/>
    </source>
</evidence>
<dbReference type="InterPro" id="IPR001505">
    <property type="entry name" value="Copper_CuA"/>
</dbReference>
<dbReference type="GO" id="GO:0016491">
    <property type="term" value="F:oxidoreductase activity"/>
    <property type="evidence" value="ECO:0007669"/>
    <property type="project" value="InterPro"/>
</dbReference>
<evidence type="ECO:0000259" key="21">
    <source>
        <dbReference type="PROSITE" id="PS50999"/>
    </source>
</evidence>
<dbReference type="InterPro" id="IPR011759">
    <property type="entry name" value="Cyt_c_oxidase_su2_TM_dom"/>
</dbReference>
<evidence type="ECO:0000256" key="4">
    <source>
        <dbReference type="ARBA" id="ARBA00015946"/>
    </source>
</evidence>
<dbReference type="InterPro" id="IPR045187">
    <property type="entry name" value="CcO_II"/>
</dbReference>
<dbReference type="Gene3D" id="1.10.287.90">
    <property type="match status" value="1"/>
</dbReference>
<evidence type="ECO:0000259" key="20">
    <source>
        <dbReference type="PROSITE" id="PS50857"/>
    </source>
</evidence>
<dbReference type="EMBL" id="MT834932">
    <property type="protein sequence ID" value="QNV47326.1"/>
    <property type="molecule type" value="Genomic_DNA"/>
</dbReference>
<sequence>MPTWMKMNLNNSSSPVMEQLIFFNDYTMITITSITAIVMFMMFTITKNKFSNRVLLENQLTETLWTIMPAVSLVFIAIPSLKILYIMEEIINPSITIKAIGHQWYWNYEYSDKKKNTEFESYMINEKELEKEMFRLIEVDNRVKIPFLTQTRMIITSSDVIHSWTIPSVGVKMDAVPGRLNQISFTMKKPGLFFGQCSEICGTNHSFMPITLESINLKNFIEWKKNN</sequence>
<evidence type="ECO:0000256" key="1">
    <source>
        <dbReference type="ARBA" id="ARBA00004448"/>
    </source>
</evidence>
<keyword evidence="13 19" id="KW-1133">Transmembrane helix</keyword>
<evidence type="ECO:0000256" key="10">
    <source>
        <dbReference type="ARBA" id="ARBA00022842"/>
    </source>
</evidence>
<dbReference type="PROSITE" id="PS00078">
    <property type="entry name" value="COX2"/>
    <property type="match status" value="1"/>
</dbReference>
<keyword evidence="14 18" id="KW-0186">Copper</keyword>
<dbReference type="PROSITE" id="PS50857">
    <property type="entry name" value="COX2_CUA"/>
    <property type="match status" value="1"/>
</dbReference>
<dbReference type="GO" id="GO:0004129">
    <property type="term" value="F:cytochrome-c oxidase activity"/>
    <property type="evidence" value="ECO:0007669"/>
    <property type="project" value="UniProtKB-EC"/>
</dbReference>
<keyword evidence="11" id="KW-1278">Translocase</keyword>
<evidence type="ECO:0000256" key="5">
    <source>
        <dbReference type="ARBA" id="ARBA00022448"/>
    </source>
</evidence>
<evidence type="ECO:0000256" key="7">
    <source>
        <dbReference type="ARBA" id="ARBA00022692"/>
    </source>
</evidence>
<dbReference type="Gene3D" id="2.60.40.420">
    <property type="entry name" value="Cupredoxins - blue copper proteins"/>
    <property type="match status" value="1"/>
</dbReference>
<accession>A0A7L7S2S5</accession>
<comment type="cofactor">
    <cofactor evidence="18">
        <name>Cu cation</name>
        <dbReference type="ChEBI" id="CHEBI:23378"/>
    </cofactor>
    <text evidence="18">Binds a copper A center.</text>
</comment>
<evidence type="ECO:0000256" key="8">
    <source>
        <dbReference type="ARBA" id="ARBA00022723"/>
    </source>
</evidence>
<dbReference type="InterPro" id="IPR036257">
    <property type="entry name" value="Cyt_c_oxidase_su2_TM_sf"/>
</dbReference>
<dbReference type="GO" id="GO:0042773">
    <property type="term" value="P:ATP synthesis coupled electron transport"/>
    <property type="evidence" value="ECO:0007669"/>
    <property type="project" value="TreeGrafter"/>
</dbReference>
<dbReference type="AlphaFoldDB" id="A0A7L7S2S5"/>
<keyword evidence="15 18" id="KW-0496">Mitochondrion</keyword>
<feature type="domain" description="Cytochrome oxidase subunit II copper A binding" evidence="20">
    <location>
        <begin position="92"/>
        <end position="226"/>
    </location>
</feature>
<evidence type="ECO:0000256" key="9">
    <source>
        <dbReference type="ARBA" id="ARBA00022792"/>
    </source>
</evidence>
<proteinExistence type="inferred from homology"/>
<comment type="catalytic activity">
    <reaction evidence="17">
        <text>4 Fe(II)-[cytochrome c] + O2 + 8 H(+)(in) = 4 Fe(III)-[cytochrome c] + 2 H2O + 4 H(+)(out)</text>
        <dbReference type="Rhea" id="RHEA:11436"/>
        <dbReference type="Rhea" id="RHEA-COMP:10350"/>
        <dbReference type="Rhea" id="RHEA-COMP:14399"/>
        <dbReference type="ChEBI" id="CHEBI:15377"/>
        <dbReference type="ChEBI" id="CHEBI:15378"/>
        <dbReference type="ChEBI" id="CHEBI:15379"/>
        <dbReference type="ChEBI" id="CHEBI:29033"/>
        <dbReference type="ChEBI" id="CHEBI:29034"/>
        <dbReference type="EC" id="7.1.1.9"/>
    </reaction>
    <physiologicalReaction direction="left-to-right" evidence="17">
        <dbReference type="Rhea" id="RHEA:11437"/>
    </physiologicalReaction>
</comment>
<feature type="domain" description="Cytochrome oxidase subunit II transmembrane region profile" evidence="21">
    <location>
        <begin position="1"/>
        <end position="91"/>
    </location>
</feature>
<dbReference type="InterPro" id="IPR034210">
    <property type="entry name" value="CcO_II_C"/>
</dbReference>
<feature type="transmembrane region" description="Helical" evidence="19">
    <location>
        <begin position="20"/>
        <end position="43"/>
    </location>
</feature>
<dbReference type="PRINTS" id="PR01166">
    <property type="entry name" value="CYCOXIDASEII"/>
</dbReference>
<keyword evidence="12 18" id="KW-0249">Electron transport</keyword>
<evidence type="ECO:0000313" key="22">
    <source>
        <dbReference type="EMBL" id="QNV47326.1"/>
    </source>
</evidence>
<geneLocation type="mitochondrion" evidence="22"/>
<keyword evidence="9 18" id="KW-0999">Mitochondrion inner membrane</keyword>
<comment type="function">
    <text evidence="18">Component of the cytochrome c oxidase, the last enzyme in the mitochondrial electron transport chain which drives oxidative phosphorylation. The respiratory chain contains 3 multisubunit complexes succinate dehydrogenase (complex II, CII), ubiquinol-cytochrome c oxidoreductase (cytochrome b-c1 complex, complex III, CIII) and cytochrome c oxidase (complex IV, CIV), that cooperate to transfer electrons derived from NADH and succinate to molecular oxygen, creating an electrochemical gradient over the inner membrane that drives transmembrane transport and the ATP synthase. Cytochrome c oxidase is the component of the respiratory chain that catalyzes the reduction of oxygen to water. Electrons originating from reduced cytochrome c in the intermembrane space (IMS) are transferred via the dinuclear copper A center (CU(A)) of subunit 2 and heme A of subunit 1 to the active site in subunit 1, a binuclear center (BNC) formed by heme A3 and copper B (CU(B)). The BNC reduces molecular oxygen to 2 water molecules using 4 electrons from cytochrome c in the IMS and 4 protons from the mitochondrial matrix.</text>
</comment>
<dbReference type="GO" id="GO:0005743">
    <property type="term" value="C:mitochondrial inner membrane"/>
    <property type="evidence" value="ECO:0007669"/>
    <property type="project" value="UniProtKB-SubCell"/>
</dbReference>
<dbReference type="InterPro" id="IPR008972">
    <property type="entry name" value="Cupredoxin"/>
</dbReference>
<organism evidence="22">
    <name type="scientific">Ricania speculum</name>
    <dbReference type="NCBI Taxonomy" id="1902407"/>
    <lineage>
        <taxon>Eukaryota</taxon>
        <taxon>Metazoa</taxon>
        <taxon>Ecdysozoa</taxon>
        <taxon>Arthropoda</taxon>
        <taxon>Hexapoda</taxon>
        <taxon>Insecta</taxon>
        <taxon>Pterygota</taxon>
        <taxon>Neoptera</taxon>
        <taxon>Paraneoptera</taxon>
        <taxon>Hemiptera</taxon>
        <taxon>Auchenorrhyncha</taxon>
        <taxon>Fulgoroidea</taxon>
        <taxon>Ricaniidae</taxon>
        <taxon>Ricania</taxon>
    </lineage>
</organism>
<comment type="similarity">
    <text evidence="2 18">Belongs to the cytochrome c oxidase subunit 2 family.</text>
</comment>
<keyword evidence="10" id="KW-0460">Magnesium</keyword>
<name>A0A7L7S2S5_9HEMI</name>
<dbReference type="SUPFAM" id="SSF81464">
    <property type="entry name" value="Cytochrome c oxidase subunit II-like, transmembrane region"/>
    <property type="match status" value="1"/>
</dbReference>
<evidence type="ECO:0000256" key="3">
    <source>
        <dbReference type="ARBA" id="ARBA00011164"/>
    </source>
</evidence>
<keyword evidence="6 18" id="KW-0679">Respiratory chain</keyword>
<dbReference type="InterPro" id="IPR014222">
    <property type="entry name" value="Cyt_c_oxidase_su2"/>
</dbReference>
<comment type="subcellular location">
    <subcellularLocation>
        <location evidence="1 18">Mitochondrion inner membrane</location>
        <topology evidence="1 18">Multi-pass membrane protein</topology>
    </subcellularLocation>
</comment>
<reference evidence="22" key="1">
    <citation type="submission" date="2020-08" db="EMBL/GenBank/DDBJ databases">
        <title>The complete mitochondrial genome of Ricania speculum (Walker, 1851) (Hemiptera; Ricaniidae).</title>
        <authorList>
            <person name="Lee H."/>
            <person name="Park J."/>
            <person name="Xi H."/>
            <person name="Lee G.-S."/>
            <person name="Kim I."/>
            <person name="Park J."/>
            <person name="Lee W."/>
        </authorList>
    </citation>
    <scope>NUCLEOTIDE SEQUENCE</scope>
</reference>
<keyword evidence="7 18" id="KW-0812">Transmembrane</keyword>
<evidence type="ECO:0000256" key="12">
    <source>
        <dbReference type="ARBA" id="ARBA00022982"/>
    </source>
</evidence>
<comment type="subunit">
    <text evidence="3">Component of the cytochrome c oxidase (complex IV, CIV), a multisubunit enzyme composed of a catalytic core of 3 subunits and several supernumerary subunits. The complex exists as a monomer or a dimer and forms supercomplexes (SCs) in the inner mitochondrial membrane with ubiquinol-cytochrome c oxidoreductase (cytochrome b-c1 complex, complex III, CIII).</text>
</comment>
<evidence type="ECO:0000256" key="18">
    <source>
        <dbReference type="RuleBase" id="RU000457"/>
    </source>
</evidence>
<dbReference type="NCBIfam" id="TIGR02866">
    <property type="entry name" value="CoxB"/>
    <property type="match status" value="1"/>
</dbReference>
<keyword evidence="16 18" id="KW-0472">Membrane</keyword>